<evidence type="ECO:0000256" key="2">
    <source>
        <dbReference type="ARBA" id="ARBA00022857"/>
    </source>
</evidence>
<evidence type="ECO:0000313" key="10">
    <source>
        <dbReference type="Proteomes" id="UP000252733"/>
    </source>
</evidence>
<keyword evidence="4" id="KW-0028">Amino-acid biosynthesis</keyword>
<dbReference type="Gene3D" id="3.40.50.720">
    <property type="entry name" value="NAD(P)-binding Rossmann-like Domain"/>
    <property type="match status" value="1"/>
</dbReference>
<dbReference type="HAMAP" id="MF_01925">
    <property type="entry name" value="P5C_reductase"/>
    <property type="match status" value="1"/>
</dbReference>
<dbReference type="PANTHER" id="PTHR11645:SF0">
    <property type="entry name" value="PYRROLINE-5-CARBOXYLATE REDUCTASE 3"/>
    <property type="match status" value="1"/>
</dbReference>
<dbReference type="GO" id="GO:0055129">
    <property type="term" value="P:L-proline biosynthetic process"/>
    <property type="evidence" value="ECO:0007669"/>
    <property type="project" value="UniProtKB-UniRule"/>
</dbReference>
<dbReference type="InterPro" id="IPR029036">
    <property type="entry name" value="P5CR_dimer"/>
</dbReference>
<dbReference type="InterPro" id="IPR008927">
    <property type="entry name" value="6-PGluconate_DH-like_C_sf"/>
</dbReference>
<keyword evidence="4" id="KW-0641">Proline biosynthesis</keyword>
<dbReference type="Pfam" id="PF03807">
    <property type="entry name" value="F420_oxidored"/>
    <property type="match status" value="1"/>
</dbReference>
<evidence type="ECO:0000259" key="7">
    <source>
        <dbReference type="Pfam" id="PF03807"/>
    </source>
</evidence>
<comment type="function">
    <text evidence="4">Catalyzes the reduction of 1-pyrroline-5-carboxylate (PCA) to L-proline.</text>
</comment>
<dbReference type="InterPro" id="IPR028939">
    <property type="entry name" value="P5C_Rdtase_cat_N"/>
</dbReference>
<dbReference type="GO" id="GO:0004735">
    <property type="term" value="F:pyrroline-5-carboxylate reductase activity"/>
    <property type="evidence" value="ECO:0007669"/>
    <property type="project" value="UniProtKB-UniRule"/>
</dbReference>
<proteinExistence type="inferred from homology"/>
<feature type="binding site" evidence="6">
    <location>
        <begin position="8"/>
        <end position="13"/>
    </location>
    <ligand>
        <name>NADP(+)</name>
        <dbReference type="ChEBI" id="CHEBI:58349"/>
    </ligand>
</feature>
<evidence type="ECO:0000256" key="4">
    <source>
        <dbReference type="HAMAP-Rule" id="MF_01925"/>
    </source>
</evidence>
<sequence>MINKIAIIGGGNLGAAIAKGLVKSGKPFKGEVIVTRRRVHLIKSLEQEGISVGQDNLKAVENADVVILAVKPYQLEDIISEIQPALSDEALLISLAAGVDSQRISEMASGRKSIFRVMPNTAISIGESMTCVSSYEATEEQDAVIRELFEPTGTVQFIPEELMASATVLAACGIAFALRFIRAATQGGVEIGFGSDLALKIASQTVKGAAELIIRGEAHPEAEIDKVTTPRGITISGLNEMEHQGFSSALIKGLITSFEKIENGSKKR</sequence>
<feature type="domain" description="Pyrroline-5-carboxylate reductase dimerisation" evidence="8">
    <location>
        <begin position="160"/>
        <end position="261"/>
    </location>
</feature>
<dbReference type="InterPro" id="IPR000304">
    <property type="entry name" value="Pyrroline-COOH_reductase"/>
</dbReference>
<protein>
    <recommendedName>
        <fullName evidence="4 5">Pyrroline-5-carboxylate reductase</fullName>
        <shortName evidence="4">P5C reductase</shortName>
        <shortName evidence="4">P5CR</shortName>
        <ecNumber evidence="4 5">1.5.1.2</ecNumber>
    </recommendedName>
    <alternativeName>
        <fullName evidence="4">PCA reductase</fullName>
    </alternativeName>
</protein>
<comment type="subcellular location">
    <subcellularLocation>
        <location evidence="4">Cytoplasm</location>
    </subcellularLocation>
</comment>
<dbReference type="Pfam" id="PF14748">
    <property type="entry name" value="P5CR_dimer"/>
    <property type="match status" value="1"/>
</dbReference>
<gene>
    <name evidence="4" type="primary">proC</name>
    <name evidence="9" type="ORF">DFO77_101278</name>
</gene>
<dbReference type="SUPFAM" id="SSF51735">
    <property type="entry name" value="NAD(P)-binding Rossmann-fold domains"/>
    <property type="match status" value="1"/>
</dbReference>
<dbReference type="Gene3D" id="1.10.3730.10">
    <property type="entry name" value="ProC C-terminal domain-like"/>
    <property type="match status" value="1"/>
</dbReference>
<keyword evidence="3 4" id="KW-0560">Oxidoreductase</keyword>
<accession>A0A2T0XT03</accession>
<comment type="pathway">
    <text evidence="4">Amino-acid biosynthesis; L-proline biosynthesis; L-proline from L-glutamate 5-semialdehyde: step 1/1.</text>
</comment>
<comment type="similarity">
    <text evidence="1 4">Belongs to the pyrroline-5-carboxylate reductase family.</text>
</comment>
<feature type="domain" description="Pyrroline-5-carboxylate reductase catalytic N-terminal" evidence="7">
    <location>
        <begin position="4"/>
        <end position="98"/>
    </location>
</feature>
<evidence type="ECO:0000256" key="6">
    <source>
        <dbReference type="PIRSR" id="PIRSR000193-1"/>
    </source>
</evidence>
<dbReference type="RefSeq" id="WP_106151379.1">
    <property type="nucleotide sequence ID" value="NZ_PVTS01000001.1"/>
</dbReference>
<comment type="caution">
    <text evidence="9">The sequence shown here is derived from an EMBL/GenBank/DDBJ whole genome shotgun (WGS) entry which is preliminary data.</text>
</comment>
<dbReference type="SUPFAM" id="SSF48179">
    <property type="entry name" value="6-phosphogluconate dehydrogenase C-terminal domain-like"/>
    <property type="match status" value="1"/>
</dbReference>
<feature type="binding site" evidence="6">
    <location>
        <begin position="69"/>
        <end position="72"/>
    </location>
    <ligand>
        <name>NADP(+)</name>
        <dbReference type="ChEBI" id="CHEBI:58349"/>
    </ligand>
</feature>
<keyword evidence="10" id="KW-1185">Reference proteome</keyword>
<dbReference type="NCBIfam" id="TIGR00112">
    <property type="entry name" value="proC"/>
    <property type="match status" value="1"/>
</dbReference>
<dbReference type="OrthoDB" id="9805754at2"/>
<reference evidence="9 10" key="1">
    <citation type="submission" date="2018-07" db="EMBL/GenBank/DDBJ databases">
        <title>Freshwater and sediment microbial communities from various areas in North America, analyzing microbe dynamics in response to fracking.</title>
        <authorList>
            <person name="Lamendella R."/>
        </authorList>
    </citation>
    <scope>NUCLEOTIDE SEQUENCE [LARGE SCALE GENOMIC DNA]</scope>
    <source>
        <strain evidence="9 10">160A</strain>
    </source>
</reference>
<dbReference type="EC" id="1.5.1.2" evidence="4 5"/>
<comment type="catalytic activity">
    <reaction evidence="4">
        <text>L-proline + NADP(+) = (S)-1-pyrroline-5-carboxylate + NADPH + 2 H(+)</text>
        <dbReference type="Rhea" id="RHEA:14109"/>
        <dbReference type="ChEBI" id="CHEBI:15378"/>
        <dbReference type="ChEBI" id="CHEBI:17388"/>
        <dbReference type="ChEBI" id="CHEBI:57783"/>
        <dbReference type="ChEBI" id="CHEBI:58349"/>
        <dbReference type="ChEBI" id="CHEBI:60039"/>
        <dbReference type="EC" id="1.5.1.2"/>
    </reaction>
</comment>
<dbReference type="AlphaFoldDB" id="A0A2T0XT03"/>
<dbReference type="PIRSF" id="PIRSF000193">
    <property type="entry name" value="Pyrrol-5-carb_rd"/>
    <property type="match status" value="1"/>
</dbReference>
<dbReference type="UniPathway" id="UPA00098">
    <property type="reaction ID" value="UER00361"/>
</dbReference>
<dbReference type="Proteomes" id="UP000252733">
    <property type="component" value="Unassembled WGS sequence"/>
</dbReference>
<keyword evidence="2 4" id="KW-0521">NADP</keyword>
<feature type="binding site" evidence="6">
    <location>
        <position position="56"/>
    </location>
    <ligand>
        <name>NADPH</name>
        <dbReference type="ChEBI" id="CHEBI:57783"/>
    </ligand>
</feature>
<comment type="catalytic activity">
    <reaction evidence="4">
        <text>L-proline + NAD(+) = (S)-1-pyrroline-5-carboxylate + NADH + 2 H(+)</text>
        <dbReference type="Rhea" id="RHEA:14105"/>
        <dbReference type="ChEBI" id="CHEBI:15378"/>
        <dbReference type="ChEBI" id="CHEBI:17388"/>
        <dbReference type="ChEBI" id="CHEBI:57540"/>
        <dbReference type="ChEBI" id="CHEBI:57945"/>
        <dbReference type="ChEBI" id="CHEBI:60039"/>
        <dbReference type="EC" id="1.5.1.2"/>
    </reaction>
</comment>
<evidence type="ECO:0000256" key="3">
    <source>
        <dbReference type="ARBA" id="ARBA00023002"/>
    </source>
</evidence>
<evidence type="ECO:0000259" key="8">
    <source>
        <dbReference type="Pfam" id="PF14748"/>
    </source>
</evidence>
<name>A0A2T0XT03_9BACT</name>
<evidence type="ECO:0000256" key="5">
    <source>
        <dbReference type="NCBIfam" id="TIGR00112"/>
    </source>
</evidence>
<dbReference type="STRING" id="1168289.GCA_000259075_01565"/>
<evidence type="ECO:0000256" key="1">
    <source>
        <dbReference type="ARBA" id="ARBA00005525"/>
    </source>
</evidence>
<dbReference type="GO" id="GO:0005737">
    <property type="term" value="C:cytoplasm"/>
    <property type="evidence" value="ECO:0007669"/>
    <property type="project" value="UniProtKB-SubCell"/>
</dbReference>
<keyword evidence="4" id="KW-0963">Cytoplasm</keyword>
<evidence type="ECO:0000313" key="9">
    <source>
        <dbReference type="EMBL" id="RCW39507.1"/>
    </source>
</evidence>
<dbReference type="PANTHER" id="PTHR11645">
    <property type="entry name" value="PYRROLINE-5-CARBOXYLATE REDUCTASE"/>
    <property type="match status" value="1"/>
</dbReference>
<dbReference type="InterPro" id="IPR036291">
    <property type="entry name" value="NAD(P)-bd_dom_sf"/>
</dbReference>
<dbReference type="EMBL" id="QPIZ01000001">
    <property type="protein sequence ID" value="RCW39507.1"/>
    <property type="molecule type" value="Genomic_DNA"/>
</dbReference>
<organism evidence="9 10">
    <name type="scientific">Marinilabilia salmonicolor</name>
    <dbReference type="NCBI Taxonomy" id="989"/>
    <lineage>
        <taxon>Bacteria</taxon>
        <taxon>Pseudomonadati</taxon>
        <taxon>Bacteroidota</taxon>
        <taxon>Bacteroidia</taxon>
        <taxon>Marinilabiliales</taxon>
        <taxon>Marinilabiliaceae</taxon>
        <taxon>Marinilabilia</taxon>
    </lineage>
</organism>